<dbReference type="Proteomes" id="UP000639403">
    <property type="component" value="Unassembled WGS sequence"/>
</dbReference>
<accession>A0A8H7P2D3</accession>
<reference evidence="1" key="2">
    <citation type="journal article" name="Front. Microbiol.">
        <title>Degradative Capacity of Two Strains of Rhodonia placenta: From Phenotype to Genotype.</title>
        <authorList>
            <person name="Kolle M."/>
            <person name="Horta M.A.C."/>
            <person name="Nowrousian M."/>
            <person name="Ohm R.A."/>
            <person name="Benz J.P."/>
            <person name="Pilgard A."/>
        </authorList>
    </citation>
    <scope>NUCLEOTIDE SEQUENCE</scope>
    <source>
        <strain evidence="1">FPRL280</strain>
    </source>
</reference>
<dbReference type="EMBL" id="JADOXO010000091">
    <property type="protein sequence ID" value="KAF9814220.1"/>
    <property type="molecule type" value="Genomic_DNA"/>
</dbReference>
<dbReference type="AlphaFoldDB" id="A0A8H7P2D3"/>
<comment type="caution">
    <text evidence="1">The sequence shown here is derived from an EMBL/GenBank/DDBJ whole genome shotgun (WGS) entry which is preliminary data.</text>
</comment>
<organism evidence="1 2">
    <name type="scientific">Rhodonia placenta</name>
    <dbReference type="NCBI Taxonomy" id="104341"/>
    <lineage>
        <taxon>Eukaryota</taxon>
        <taxon>Fungi</taxon>
        <taxon>Dikarya</taxon>
        <taxon>Basidiomycota</taxon>
        <taxon>Agaricomycotina</taxon>
        <taxon>Agaricomycetes</taxon>
        <taxon>Polyporales</taxon>
        <taxon>Adustoporiaceae</taxon>
        <taxon>Rhodonia</taxon>
    </lineage>
</organism>
<evidence type="ECO:0000313" key="2">
    <source>
        <dbReference type="Proteomes" id="UP000639403"/>
    </source>
</evidence>
<evidence type="ECO:0000313" key="1">
    <source>
        <dbReference type="EMBL" id="KAF9814220.1"/>
    </source>
</evidence>
<reference evidence="1" key="1">
    <citation type="submission" date="2020-11" db="EMBL/GenBank/DDBJ databases">
        <authorList>
            <person name="Koelle M."/>
            <person name="Horta M.A.C."/>
            <person name="Nowrousian M."/>
            <person name="Ohm R.A."/>
            <person name="Benz P."/>
            <person name="Pilgard A."/>
        </authorList>
    </citation>
    <scope>NUCLEOTIDE SEQUENCE</scope>
    <source>
        <strain evidence="1">FPRL280</strain>
    </source>
</reference>
<gene>
    <name evidence="1" type="ORF">IEO21_05231</name>
</gene>
<sequence length="163" mass="19027">MRPSAAAMTSPTEVNLMTSTTDTVVTHCALADNTYRRCSHSFLCRWKHQSHWTVTYLNGRRLSQFFNTSTHSRSRFPWLGLRTMSSYSRMQKTPRWTNFRHRHSQHHQLRAHTGTFSNQGPRGCIGLRQRKAQTCYIVGVRTNSTRLRSRRSIGMLYHMAVCH</sequence>
<name>A0A8H7P2D3_9APHY</name>
<protein>
    <submittedName>
        <fullName evidence="1">Uncharacterized protein</fullName>
    </submittedName>
</protein>
<proteinExistence type="predicted"/>